<evidence type="ECO:0000313" key="2">
    <source>
        <dbReference type="Proteomes" id="UP000237839"/>
    </source>
</evidence>
<dbReference type="OrthoDB" id="4341831at2"/>
<name>A0A2S9H2K7_9BURK</name>
<dbReference type="SUPFAM" id="SSF51197">
    <property type="entry name" value="Clavaminate synthase-like"/>
    <property type="match status" value="1"/>
</dbReference>
<evidence type="ECO:0000313" key="1">
    <source>
        <dbReference type="EMBL" id="PRC94214.1"/>
    </source>
</evidence>
<accession>A0A2S9H2K7</accession>
<dbReference type="Gene3D" id="2.60.120.620">
    <property type="entry name" value="q2cbj1_9rhob like domain"/>
    <property type="match status" value="1"/>
</dbReference>
<dbReference type="RefSeq" id="WP_105530549.1">
    <property type="nucleotide sequence ID" value="NZ_PUGF01000003.1"/>
</dbReference>
<keyword evidence="2" id="KW-1185">Reference proteome</keyword>
<sequence length="305" mass="35096">MKMINKDFIVSEQDIASFQDRGFLLLKKFFNEDMIAYLQRRTSEQIAAPTDKYQSGFNRLAFDMFEGDQQIDDLLQDPTYRKTVLALTKRNLLFTQSIGFELKKNTSAGFPWHIGTQSFGYHRAEDFGCTIWTPLAPIDTSKQRSGMAYTPKNIISGEFMYNNVDPAVFDCLEKRANSGQKVEMAEFMELRDGPLNAVAMKTLLDYFCVEDDFELGDALIFDKYVIHRSVMLEVGPLELRAAFVMRFVCETSQYDYKRAHSLEIPRKYFGYAGPTKFHLEVCESDGDLIKNSPLFPDREKRLIAA</sequence>
<dbReference type="AlphaFoldDB" id="A0A2S9H2K7"/>
<gene>
    <name evidence="1" type="ORF">S2091_0835</name>
</gene>
<evidence type="ECO:0008006" key="3">
    <source>
        <dbReference type="Google" id="ProtNLM"/>
    </source>
</evidence>
<organism evidence="1 2">
    <name type="scientific">Solimicrobium silvestre</name>
    <dbReference type="NCBI Taxonomy" id="2099400"/>
    <lineage>
        <taxon>Bacteria</taxon>
        <taxon>Pseudomonadati</taxon>
        <taxon>Pseudomonadota</taxon>
        <taxon>Betaproteobacteria</taxon>
        <taxon>Burkholderiales</taxon>
        <taxon>Oxalobacteraceae</taxon>
        <taxon>Solimicrobium</taxon>
    </lineage>
</organism>
<proteinExistence type="predicted"/>
<comment type="caution">
    <text evidence="1">The sequence shown here is derived from an EMBL/GenBank/DDBJ whole genome shotgun (WGS) entry which is preliminary data.</text>
</comment>
<protein>
    <recommendedName>
        <fullName evidence="3">Phytanoyl-CoA dioxygenase (PhyH)</fullName>
    </recommendedName>
</protein>
<dbReference type="Proteomes" id="UP000237839">
    <property type="component" value="Unassembled WGS sequence"/>
</dbReference>
<reference evidence="1 2" key="1">
    <citation type="submission" date="2018-02" db="EMBL/GenBank/DDBJ databases">
        <title>Solimicrobium silvestre gen. nov., sp. nov., isolated from alpine forest soil.</title>
        <authorList>
            <person name="Margesin R."/>
            <person name="Albuquerque L."/>
            <person name="Zhang D.-C."/>
            <person name="Froufe H.J.C."/>
            <person name="Severino R."/>
            <person name="Roxo I."/>
            <person name="Egas C."/>
            <person name="Da Costa M.S."/>
        </authorList>
    </citation>
    <scope>NUCLEOTIDE SEQUENCE [LARGE SCALE GENOMIC DNA]</scope>
    <source>
        <strain evidence="1 2">S20-91</strain>
    </source>
</reference>
<dbReference type="EMBL" id="PUGF01000003">
    <property type="protein sequence ID" value="PRC94214.1"/>
    <property type="molecule type" value="Genomic_DNA"/>
</dbReference>